<dbReference type="GO" id="GO:0005886">
    <property type="term" value="C:plasma membrane"/>
    <property type="evidence" value="ECO:0007669"/>
    <property type="project" value="TreeGrafter"/>
</dbReference>
<dbReference type="InterPro" id="IPR045018">
    <property type="entry name" value="Azg-like"/>
</dbReference>
<dbReference type="PANTHER" id="PTHR43337:SF1">
    <property type="entry name" value="XANTHINE_URACIL PERMEASE C887.17-RELATED"/>
    <property type="match status" value="1"/>
</dbReference>
<evidence type="ECO:0000256" key="1">
    <source>
        <dbReference type="ARBA" id="ARBA00004127"/>
    </source>
</evidence>
<protein>
    <submittedName>
        <fullName evidence="8">Xanthine/uracil permease</fullName>
    </submittedName>
</protein>
<feature type="transmembrane region" description="Helical" evidence="7">
    <location>
        <begin position="291"/>
        <end position="311"/>
    </location>
</feature>
<accession>V5RID5</accession>
<gene>
    <name evidence="8" type="primary">pbuG</name>
    <name evidence="8" type="ORF">SAPIS_v1c03820</name>
</gene>
<evidence type="ECO:0000256" key="6">
    <source>
        <dbReference type="ARBA" id="ARBA00023136"/>
    </source>
</evidence>
<dbReference type="OrthoDB" id="9808458at2"/>
<feature type="transmembrane region" description="Helical" evidence="7">
    <location>
        <begin position="79"/>
        <end position="104"/>
    </location>
</feature>
<evidence type="ECO:0000256" key="4">
    <source>
        <dbReference type="ARBA" id="ARBA00022692"/>
    </source>
</evidence>
<dbReference type="Pfam" id="PF00860">
    <property type="entry name" value="Xan_ur_permease"/>
    <property type="match status" value="1"/>
</dbReference>
<feature type="transmembrane region" description="Helical" evidence="7">
    <location>
        <begin position="395"/>
        <end position="412"/>
    </location>
</feature>
<feature type="transmembrane region" description="Helical" evidence="7">
    <location>
        <begin position="124"/>
        <end position="149"/>
    </location>
</feature>
<keyword evidence="4 7" id="KW-0812">Transmembrane</keyword>
<feature type="transmembrane region" description="Helical" evidence="7">
    <location>
        <begin position="424"/>
        <end position="452"/>
    </location>
</feature>
<dbReference type="RefSeq" id="WP_023789162.1">
    <property type="nucleotide sequence ID" value="NC_022998.1"/>
</dbReference>
<keyword evidence="5 7" id="KW-1133">Transmembrane helix</keyword>
<dbReference type="GO" id="GO:0012505">
    <property type="term" value="C:endomembrane system"/>
    <property type="evidence" value="ECO:0007669"/>
    <property type="project" value="UniProtKB-SubCell"/>
</dbReference>
<dbReference type="Proteomes" id="UP000018550">
    <property type="component" value="Chromosome"/>
</dbReference>
<sequence length="484" mass="52704">MDKIKKNDDFKINKTKGELDESIKRRSFFKFDYLKTTFKKEIIGGFSTFLAMLYILSVEPDILSKAKSVVEGGANMNAGGIFVATAVSAFIATLVMGLCSNLPVGLAPSMGLNAMFTFNIANNGIGYEGALIATLISSILFTIVSITKLRAILIRSIPHSLHLAIGVGIGFFIAYVGLTNIGWFKTSGGIPSAELSNFKLNYPGIILGTVILFGSVLLYFKKFIAPVAVMMLGGFILAIILANTTNDQAVQESFKSAKWVGWNYDDFDGVWYNLKNTFTQFGNTNIWNKPIIYVSIFIFVILNFFDATGTLKAINIEYNRITGLNTELTQKSLIIDAGATIGGSLLGVSHMSAYVESCVGISQGAKSGFANIITSLCFALSLALFPIFKMMPSCISGAATVFIGTVMMKSIIDIEWKKPEISLGAFLSIIFMITTYSIANGIALGLMGYTIGCIGTKKTKEIHPLLWFLDVVFILYFIAYAFIQ</sequence>
<reference evidence="8 9" key="1">
    <citation type="journal article" date="2014" name="Genome Announc.">
        <title>Complete Genome Sequence of Spiroplasma apis B31T (ATCC 33834), a Bacterium Associated with May Disease of Honeybees (Apis mellifera).</title>
        <authorList>
            <person name="Ku C."/>
            <person name="Lo W.S."/>
            <person name="Chen L.L."/>
            <person name="Kuo C.H."/>
        </authorList>
    </citation>
    <scope>NUCLEOTIDE SEQUENCE [LARGE SCALE GENOMIC DNA]</scope>
    <source>
        <strain evidence="8">B31</strain>
    </source>
</reference>
<dbReference type="InterPro" id="IPR006043">
    <property type="entry name" value="NCS2"/>
</dbReference>
<feature type="transmembrane region" description="Helical" evidence="7">
    <location>
        <begin position="161"/>
        <end position="182"/>
    </location>
</feature>
<feature type="transmembrane region" description="Helical" evidence="7">
    <location>
        <begin position="202"/>
        <end position="220"/>
    </location>
</feature>
<comment type="similarity">
    <text evidence="2">Belongs to the nucleobase:cation symporter-2 (NCS2) (TC 2.A.40) family. Azg-like subfamily.</text>
</comment>
<keyword evidence="3" id="KW-0813">Transport</keyword>
<feature type="transmembrane region" description="Helical" evidence="7">
    <location>
        <begin position="42"/>
        <end position="58"/>
    </location>
</feature>
<feature type="transmembrane region" description="Helical" evidence="7">
    <location>
        <begin position="332"/>
        <end position="355"/>
    </location>
</feature>
<evidence type="ECO:0000256" key="7">
    <source>
        <dbReference type="SAM" id="Phobius"/>
    </source>
</evidence>
<dbReference type="KEGG" id="sapi:SAPIS_v1c03820"/>
<evidence type="ECO:0000256" key="2">
    <source>
        <dbReference type="ARBA" id="ARBA00005697"/>
    </source>
</evidence>
<feature type="transmembrane region" description="Helical" evidence="7">
    <location>
        <begin position="464"/>
        <end position="483"/>
    </location>
</feature>
<dbReference type="HOGENOM" id="CLU_024508_0_0_14"/>
<comment type="subcellular location">
    <subcellularLocation>
        <location evidence="1">Endomembrane system</location>
        <topology evidence="1">Multi-pass membrane protein</topology>
    </subcellularLocation>
</comment>
<dbReference type="PANTHER" id="PTHR43337">
    <property type="entry name" value="XANTHINE/URACIL PERMEASE C887.17-RELATED"/>
    <property type="match status" value="1"/>
</dbReference>
<dbReference type="STRING" id="1276258.SAPIS_v1c03820"/>
<dbReference type="AlphaFoldDB" id="V5RID5"/>
<evidence type="ECO:0000256" key="5">
    <source>
        <dbReference type="ARBA" id="ARBA00022989"/>
    </source>
</evidence>
<evidence type="ECO:0000256" key="3">
    <source>
        <dbReference type="ARBA" id="ARBA00022448"/>
    </source>
</evidence>
<keyword evidence="9" id="KW-1185">Reference proteome</keyword>
<proteinExistence type="inferred from homology"/>
<dbReference type="GO" id="GO:0005345">
    <property type="term" value="F:purine nucleobase transmembrane transporter activity"/>
    <property type="evidence" value="ECO:0007669"/>
    <property type="project" value="TreeGrafter"/>
</dbReference>
<dbReference type="PATRIC" id="fig|1276258.3.peg.379"/>
<name>V5RID5_SPIAP</name>
<evidence type="ECO:0000313" key="8">
    <source>
        <dbReference type="EMBL" id="AHB36228.1"/>
    </source>
</evidence>
<feature type="transmembrane region" description="Helical" evidence="7">
    <location>
        <begin position="227"/>
        <end position="245"/>
    </location>
</feature>
<evidence type="ECO:0000313" key="9">
    <source>
        <dbReference type="Proteomes" id="UP000018550"/>
    </source>
</evidence>
<organism evidence="8 9">
    <name type="scientific">Spiroplasma apis B31</name>
    <dbReference type="NCBI Taxonomy" id="1276258"/>
    <lineage>
        <taxon>Bacteria</taxon>
        <taxon>Bacillati</taxon>
        <taxon>Mycoplasmatota</taxon>
        <taxon>Mollicutes</taxon>
        <taxon>Entomoplasmatales</taxon>
        <taxon>Spiroplasmataceae</taxon>
        <taxon>Spiroplasma</taxon>
    </lineage>
</organism>
<feature type="transmembrane region" description="Helical" evidence="7">
    <location>
        <begin position="367"/>
        <end position="388"/>
    </location>
</feature>
<dbReference type="EMBL" id="CP006682">
    <property type="protein sequence ID" value="AHB36228.1"/>
    <property type="molecule type" value="Genomic_DNA"/>
</dbReference>
<keyword evidence="6 7" id="KW-0472">Membrane</keyword>
<dbReference type="eggNOG" id="COG2252">
    <property type="taxonomic scope" value="Bacteria"/>
</dbReference>